<sequence>MRIVQVANFYGPRSGGLRTAVDQLGRGYTDHGHSVTVIVPGRTASEEVLDSGVARITVPAIGIPGTGGYRVADPRRVTDLLVGLAPDALEVSDRLTLRGLGPWARRRGIASVMISHERLDRLLGQVMPARWARAAADIANARTAAGYDAVVCTTAFARAEFDRIGATNVHRVPLGVDLDLFHPRRRNTTTVDAWRGGSSHLLVHCGRLSVEKHVERSIDTCAGLIGDGVDARLVIAGDGPRRASLTRRAAGLPVEFTGFLDSRTRVAELLAAADVALAPGPHETFCLSALESLAAGTPVVASRTSAVAEMVTDRCGAIAGNTTGEFADGVRSVFALSSGGRISARLRAEDYGWPSAVQGMLDVLDPRS</sequence>
<evidence type="ECO:0000256" key="2">
    <source>
        <dbReference type="ARBA" id="ARBA00022679"/>
    </source>
</evidence>
<protein>
    <submittedName>
        <fullName evidence="4">Glycosyltransferase</fullName>
        <ecNumber evidence="4">2.4.-.-</ecNumber>
    </submittedName>
</protein>
<dbReference type="SUPFAM" id="SSF53756">
    <property type="entry name" value="UDP-Glycosyltransferase/glycogen phosphorylase"/>
    <property type="match status" value="1"/>
</dbReference>
<dbReference type="Pfam" id="PF13692">
    <property type="entry name" value="Glyco_trans_1_4"/>
    <property type="match status" value="1"/>
</dbReference>
<evidence type="ECO:0000313" key="4">
    <source>
        <dbReference type="EMBL" id="WUM20742.1"/>
    </source>
</evidence>
<dbReference type="Pfam" id="PF13579">
    <property type="entry name" value="Glyco_trans_4_4"/>
    <property type="match status" value="1"/>
</dbReference>
<dbReference type="PANTHER" id="PTHR45947">
    <property type="entry name" value="SULFOQUINOVOSYL TRANSFERASE SQD2"/>
    <property type="match status" value="1"/>
</dbReference>
<dbReference type="Gene3D" id="3.40.50.2000">
    <property type="entry name" value="Glycogen Phosphorylase B"/>
    <property type="match status" value="2"/>
</dbReference>
<dbReference type="InterPro" id="IPR028098">
    <property type="entry name" value="Glyco_trans_4-like_N"/>
</dbReference>
<dbReference type="EC" id="2.4.-.-" evidence="4"/>
<organism evidence="4 5">
    <name type="scientific">Williamsia herbipolensis</name>
    <dbReference type="NCBI Taxonomy" id="1603258"/>
    <lineage>
        <taxon>Bacteria</taxon>
        <taxon>Bacillati</taxon>
        <taxon>Actinomycetota</taxon>
        <taxon>Actinomycetes</taxon>
        <taxon>Mycobacteriales</taxon>
        <taxon>Nocardiaceae</taxon>
        <taxon>Williamsia</taxon>
    </lineage>
</organism>
<proteinExistence type="predicted"/>
<dbReference type="GO" id="GO:1903509">
    <property type="term" value="P:liposaccharide metabolic process"/>
    <property type="evidence" value="ECO:0007669"/>
    <property type="project" value="UniProtKB-ARBA"/>
</dbReference>
<dbReference type="RefSeq" id="WP_328857966.1">
    <property type="nucleotide sequence ID" value="NZ_CP108021.1"/>
</dbReference>
<keyword evidence="2 4" id="KW-0808">Transferase</keyword>
<keyword evidence="1 4" id="KW-0328">Glycosyltransferase</keyword>
<dbReference type="PANTHER" id="PTHR45947:SF3">
    <property type="entry name" value="SULFOQUINOVOSYL TRANSFERASE SQD2"/>
    <property type="match status" value="1"/>
</dbReference>
<dbReference type="GO" id="GO:1901137">
    <property type="term" value="P:carbohydrate derivative biosynthetic process"/>
    <property type="evidence" value="ECO:0007669"/>
    <property type="project" value="UniProtKB-ARBA"/>
</dbReference>
<evidence type="ECO:0000256" key="1">
    <source>
        <dbReference type="ARBA" id="ARBA00022676"/>
    </source>
</evidence>
<name>A0AAU4K3Y5_9NOCA</name>
<dbReference type="KEGG" id="whr:OG579_02605"/>
<evidence type="ECO:0000259" key="3">
    <source>
        <dbReference type="Pfam" id="PF13579"/>
    </source>
</evidence>
<dbReference type="InterPro" id="IPR050194">
    <property type="entry name" value="Glycosyltransferase_grp1"/>
</dbReference>
<keyword evidence="5" id="KW-1185">Reference proteome</keyword>
<reference evidence="4 5" key="1">
    <citation type="submission" date="2022-10" db="EMBL/GenBank/DDBJ databases">
        <title>The complete genomes of actinobacterial strains from the NBC collection.</title>
        <authorList>
            <person name="Joergensen T.S."/>
            <person name="Alvarez Arevalo M."/>
            <person name="Sterndorff E.B."/>
            <person name="Faurdal D."/>
            <person name="Vuksanovic O."/>
            <person name="Mourched A.-S."/>
            <person name="Charusanti P."/>
            <person name="Shaw S."/>
            <person name="Blin K."/>
            <person name="Weber T."/>
        </authorList>
    </citation>
    <scope>NUCLEOTIDE SEQUENCE [LARGE SCALE GENOMIC DNA]</scope>
    <source>
        <strain evidence="4 5">NBC_00319</strain>
    </source>
</reference>
<accession>A0AAU4K3Y5</accession>
<gene>
    <name evidence="4" type="ORF">OG579_02605</name>
</gene>
<dbReference type="AlphaFoldDB" id="A0AAU4K3Y5"/>
<feature type="domain" description="Glycosyltransferase subfamily 4-like N-terminal" evidence="3">
    <location>
        <begin position="15"/>
        <end position="175"/>
    </location>
</feature>
<evidence type="ECO:0000313" key="5">
    <source>
        <dbReference type="Proteomes" id="UP001432128"/>
    </source>
</evidence>
<dbReference type="EMBL" id="CP108021">
    <property type="protein sequence ID" value="WUM20742.1"/>
    <property type="molecule type" value="Genomic_DNA"/>
</dbReference>
<dbReference type="Proteomes" id="UP001432128">
    <property type="component" value="Chromosome"/>
</dbReference>
<dbReference type="GO" id="GO:0016757">
    <property type="term" value="F:glycosyltransferase activity"/>
    <property type="evidence" value="ECO:0007669"/>
    <property type="project" value="UniProtKB-KW"/>
</dbReference>